<dbReference type="Proteomes" id="UP000054683">
    <property type="component" value="Unassembled WGS sequence"/>
</dbReference>
<name>A0A158GLG9_9BURK</name>
<dbReference type="PANTHER" id="PTHR43459">
    <property type="entry name" value="ENOYL-COA HYDRATASE"/>
    <property type="match status" value="1"/>
</dbReference>
<dbReference type="Gene3D" id="3.90.226.10">
    <property type="entry name" value="2-enoyl-CoA Hydratase, Chain A, domain 1"/>
    <property type="match status" value="1"/>
</dbReference>
<dbReference type="Gene3D" id="6.20.390.20">
    <property type="match status" value="1"/>
</dbReference>
<dbReference type="AlphaFoldDB" id="A0A158GLG9"/>
<dbReference type="SUPFAM" id="SSF52096">
    <property type="entry name" value="ClpP/crotonase"/>
    <property type="match status" value="1"/>
</dbReference>
<dbReference type="Pfam" id="PF00378">
    <property type="entry name" value="ECH_1"/>
    <property type="match status" value="1"/>
</dbReference>
<comment type="similarity">
    <text evidence="1">Belongs to the enoyl-CoA hydratase/isomerase family.</text>
</comment>
<organism evidence="2 3">
    <name type="scientific">Caballeronia udeis</name>
    <dbReference type="NCBI Taxonomy" id="1232866"/>
    <lineage>
        <taxon>Bacteria</taxon>
        <taxon>Pseudomonadati</taxon>
        <taxon>Pseudomonadota</taxon>
        <taxon>Betaproteobacteria</taxon>
        <taxon>Burkholderiales</taxon>
        <taxon>Burkholderiaceae</taxon>
        <taxon>Caballeronia</taxon>
    </lineage>
</organism>
<protein>
    <submittedName>
        <fullName evidence="2">Polyketide biosynthesis enoyl-CoA hydratase</fullName>
    </submittedName>
</protein>
<dbReference type="PROSITE" id="PS00166">
    <property type="entry name" value="ENOYL_COA_HYDRATASE"/>
    <property type="match status" value="1"/>
</dbReference>
<dbReference type="NCBIfam" id="NF005496">
    <property type="entry name" value="PRK07110.1"/>
    <property type="match status" value="1"/>
</dbReference>
<dbReference type="InterPro" id="IPR029045">
    <property type="entry name" value="ClpP/crotonase-like_dom_sf"/>
</dbReference>
<evidence type="ECO:0000256" key="1">
    <source>
        <dbReference type="RuleBase" id="RU003707"/>
    </source>
</evidence>
<dbReference type="InterPro" id="IPR018376">
    <property type="entry name" value="Enoyl-CoA_hyd/isom_CS"/>
</dbReference>
<dbReference type="GO" id="GO:0003824">
    <property type="term" value="F:catalytic activity"/>
    <property type="evidence" value="ECO:0007669"/>
    <property type="project" value="InterPro"/>
</dbReference>
<sequence>MMSEPVVGIEELEAGIVLVRMQDRINKNTFTSELIDGLTQAFARISERTDCKVVVLSGYDSYFSSGGTKEGLRDLFEGKFKFTDKDLYSLALKCPVPVVAAMQGHGIGGGFVLGMFADLVILARESIYTANFMKYGFTPGMGATFILPIKLGIALAQEMMLSAANYRGEELQKRGVPFSVLPREQVLPHAVALARSLAEKPRASLVALKTHLAAPLREQLPRFIDEELALHELTFHQPEVKERIEALFGK</sequence>
<dbReference type="InterPro" id="IPR001753">
    <property type="entry name" value="Enoyl-CoA_hydra/iso"/>
</dbReference>
<dbReference type="PANTHER" id="PTHR43459:SF1">
    <property type="entry name" value="EG:BACN32G11.4 PROTEIN"/>
    <property type="match status" value="1"/>
</dbReference>
<evidence type="ECO:0000313" key="3">
    <source>
        <dbReference type="Proteomes" id="UP000054683"/>
    </source>
</evidence>
<reference evidence="2 3" key="1">
    <citation type="submission" date="2016-01" db="EMBL/GenBank/DDBJ databases">
        <authorList>
            <person name="Oliw E.H."/>
        </authorList>
    </citation>
    <scope>NUCLEOTIDE SEQUENCE [LARGE SCALE GENOMIC DNA]</scope>
    <source>
        <strain evidence="2">LMG 27134</strain>
    </source>
</reference>
<accession>A0A158GLG9</accession>
<proteinExistence type="inferred from homology"/>
<dbReference type="EMBL" id="FCOK02000016">
    <property type="protein sequence ID" value="SAL32872.1"/>
    <property type="molecule type" value="Genomic_DNA"/>
</dbReference>
<evidence type="ECO:0000313" key="2">
    <source>
        <dbReference type="EMBL" id="SAL32872.1"/>
    </source>
</evidence>
<dbReference type="CDD" id="cd06558">
    <property type="entry name" value="crotonase-like"/>
    <property type="match status" value="1"/>
</dbReference>
<gene>
    <name evidence="2" type="ORF">AWB69_02894</name>
</gene>